<dbReference type="AlphaFoldDB" id="A0A2K8L0Q7"/>
<comment type="similarity">
    <text evidence="1">Belongs to the ComF/GntX family.</text>
</comment>
<dbReference type="CDD" id="cd06223">
    <property type="entry name" value="PRTases_typeI"/>
    <property type="match status" value="1"/>
</dbReference>
<dbReference type="KEGG" id="mfn:Ga0123462_0015"/>
<evidence type="ECO:0000313" key="4">
    <source>
        <dbReference type="Proteomes" id="UP000231637"/>
    </source>
</evidence>
<dbReference type="InterPro" id="IPR051910">
    <property type="entry name" value="ComF/GntX_DNA_util-trans"/>
</dbReference>
<name>A0A2K8L0Q7_9PROT</name>
<dbReference type="InterPro" id="IPR029057">
    <property type="entry name" value="PRTase-like"/>
</dbReference>
<accession>A0A2K8L0Q7</accession>
<dbReference type="SUPFAM" id="SSF53271">
    <property type="entry name" value="PRTase-like"/>
    <property type="match status" value="1"/>
</dbReference>
<keyword evidence="4" id="KW-1185">Reference proteome</keyword>
<reference evidence="3 4" key="1">
    <citation type="submission" date="2016-12" db="EMBL/GenBank/DDBJ databases">
        <title>Isolation and genomic insights into novel planktonic Zetaproteobacteria from stratified waters of the Chesapeake Bay.</title>
        <authorList>
            <person name="McAllister S.M."/>
            <person name="Kato S."/>
            <person name="Chan C.S."/>
            <person name="Chiu B.K."/>
            <person name="Field E.K."/>
        </authorList>
    </citation>
    <scope>NUCLEOTIDE SEQUENCE [LARGE SCALE GENOMIC DNA]</scope>
    <source>
        <strain evidence="3 4">CP-8</strain>
    </source>
</reference>
<dbReference type="InterPro" id="IPR044005">
    <property type="entry name" value="DZR_2"/>
</dbReference>
<evidence type="ECO:0000256" key="1">
    <source>
        <dbReference type="ARBA" id="ARBA00008007"/>
    </source>
</evidence>
<dbReference type="Proteomes" id="UP000231637">
    <property type="component" value="Chromosome"/>
</dbReference>
<dbReference type="InterPro" id="IPR000836">
    <property type="entry name" value="PRTase_dom"/>
</dbReference>
<dbReference type="Gene3D" id="3.40.50.2020">
    <property type="match status" value="1"/>
</dbReference>
<dbReference type="Pfam" id="PF18912">
    <property type="entry name" value="DZR_2"/>
    <property type="match status" value="1"/>
</dbReference>
<evidence type="ECO:0000259" key="2">
    <source>
        <dbReference type="Pfam" id="PF18912"/>
    </source>
</evidence>
<proteinExistence type="inferred from homology"/>
<evidence type="ECO:0000313" key="3">
    <source>
        <dbReference type="EMBL" id="ATX80895.1"/>
    </source>
</evidence>
<organism evidence="3 4">
    <name type="scientific">Mariprofundus ferrinatatus</name>
    <dbReference type="NCBI Taxonomy" id="1921087"/>
    <lineage>
        <taxon>Bacteria</taxon>
        <taxon>Pseudomonadati</taxon>
        <taxon>Pseudomonadota</taxon>
        <taxon>Candidatius Mariprofundia</taxon>
        <taxon>Mariprofundales</taxon>
        <taxon>Mariprofundaceae</taxon>
        <taxon>Mariprofundus</taxon>
    </lineage>
</organism>
<sequence length="240" mass="26651">MVNGVQRLLFPPTCLFCQQLLDTPSLSTGCCRDCFEKIAVWPRSTCMRCGTELPEVMAPGPCGHCLNHPPAQIESRSLFAYRGPVRDAILGWKLQGQDGAVRWLLESAIPGLKEIISEQDLLVPVPMPLSRMRKSGSHHAADLCRWMAGGAGCRWDWQLLRRVGEQPRQSSLSGQARRRNLRKAFSLSDDFRARRGEASVVWVVDDIMTTGSTLHFAARAIKPVGCEVKVLSLARTLNRG</sequence>
<dbReference type="EMBL" id="CP018800">
    <property type="protein sequence ID" value="ATX80895.1"/>
    <property type="molecule type" value="Genomic_DNA"/>
</dbReference>
<feature type="domain" description="Double zinc ribbon" evidence="2">
    <location>
        <begin position="6"/>
        <end position="66"/>
    </location>
</feature>
<dbReference type="PANTHER" id="PTHR47505:SF1">
    <property type="entry name" value="DNA UTILIZATION PROTEIN YHGH"/>
    <property type="match status" value="1"/>
</dbReference>
<dbReference type="PANTHER" id="PTHR47505">
    <property type="entry name" value="DNA UTILIZATION PROTEIN YHGH"/>
    <property type="match status" value="1"/>
</dbReference>
<protein>
    <submittedName>
        <fullName evidence="3">ComF family protein</fullName>
    </submittedName>
</protein>
<gene>
    <name evidence="3" type="ORF">Ga0123462_0015</name>
</gene>